<feature type="region of interest" description="Disordered" evidence="1">
    <location>
        <begin position="36"/>
        <end position="76"/>
    </location>
</feature>
<evidence type="ECO:0000313" key="3">
    <source>
        <dbReference type="EMBL" id="CAJ59903.1"/>
    </source>
</evidence>
<dbReference type="Proteomes" id="UP000000657">
    <property type="component" value="Chromosome"/>
</dbReference>
<dbReference type="EMBL" id="CT573213">
    <property type="protein sequence ID" value="CAJ59903.1"/>
    <property type="molecule type" value="Genomic_DNA"/>
</dbReference>
<gene>
    <name evidence="3" type="ordered locus">FRAAL1242</name>
</gene>
<keyword evidence="2" id="KW-0472">Membrane</keyword>
<feature type="compositionally biased region" description="Basic and acidic residues" evidence="1">
    <location>
        <begin position="46"/>
        <end position="57"/>
    </location>
</feature>
<dbReference type="HOGENOM" id="CLU_2649190_0_0_11"/>
<name>Q0RRB7_FRAAA</name>
<reference evidence="3 4" key="1">
    <citation type="journal article" date="2007" name="Genome Res.">
        <title>Genome characteristics of facultatively symbiotic Frankia sp. strains reflect host range and host plant biogeography.</title>
        <authorList>
            <person name="Normand P."/>
            <person name="Lapierre P."/>
            <person name="Tisa L.S."/>
            <person name="Gogarten J.P."/>
            <person name="Alloisio N."/>
            <person name="Bagnarol E."/>
            <person name="Bassi C.A."/>
            <person name="Berry A.M."/>
            <person name="Bickhart D.M."/>
            <person name="Choisne N."/>
            <person name="Couloux A."/>
            <person name="Cournoyer B."/>
            <person name="Cruveiller S."/>
            <person name="Daubin V."/>
            <person name="Demange N."/>
            <person name="Francino M.P."/>
            <person name="Goltsman E."/>
            <person name="Huang Y."/>
            <person name="Kopp O.R."/>
            <person name="Labarre L."/>
            <person name="Lapidus A."/>
            <person name="Lavire C."/>
            <person name="Marechal J."/>
            <person name="Martinez M."/>
            <person name="Mastronunzio J.E."/>
            <person name="Mullin B.C."/>
            <person name="Niemann J."/>
            <person name="Pujic P."/>
            <person name="Rawnsley T."/>
            <person name="Rouy Z."/>
            <person name="Schenowitz C."/>
            <person name="Sellstedt A."/>
            <person name="Tavares F."/>
            <person name="Tomkins J.P."/>
            <person name="Vallenet D."/>
            <person name="Valverde C."/>
            <person name="Wall L.G."/>
            <person name="Wang Y."/>
            <person name="Medigue C."/>
            <person name="Benson D.R."/>
        </authorList>
    </citation>
    <scope>NUCLEOTIDE SEQUENCE [LARGE SCALE GENOMIC DNA]</scope>
    <source>
        <strain evidence="4">DSM 45986 / CECT 9034 / ACN14a</strain>
    </source>
</reference>
<evidence type="ECO:0000313" key="4">
    <source>
        <dbReference type="Proteomes" id="UP000000657"/>
    </source>
</evidence>
<accession>Q0RRB7</accession>
<organism evidence="3 4">
    <name type="scientific">Frankia alni (strain DSM 45986 / CECT 9034 / ACN14a)</name>
    <dbReference type="NCBI Taxonomy" id="326424"/>
    <lineage>
        <taxon>Bacteria</taxon>
        <taxon>Bacillati</taxon>
        <taxon>Actinomycetota</taxon>
        <taxon>Actinomycetes</taxon>
        <taxon>Frankiales</taxon>
        <taxon>Frankiaceae</taxon>
        <taxon>Frankia</taxon>
    </lineage>
</organism>
<feature type="transmembrane region" description="Helical" evidence="2">
    <location>
        <begin position="6"/>
        <end position="26"/>
    </location>
</feature>
<dbReference type="KEGG" id="fal:FRAAL1242"/>
<evidence type="ECO:0000256" key="1">
    <source>
        <dbReference type="SAM" id="MobiDB-lite"/>
    </source>
</evidence>
<keyword evidence="2" id="KW-0812">Transmembrane</keyword>
<dbReference type="STRING" id="326424.FRAAL1242"/>
<keyword evidence="2" id="KW-1133">Transmembrane helix</keyword>
<dbReference type="AlphaFoldDB" id="Q0RRB7"/>
<protein>
    <submittedName>
        <fullName evidence="3">Uncharacterized protein</fullName>
    </submittedName>
</protein>
<sequence length="76" mass="7636">MAGSGSGRFAAGGAALAGVLAVPVLLDRSGRLAAIMRPSVSPPSPEVDHGCSPDRRRPAVPLPAGRPALLRGRSRA</sequence>
<keyword evidence="4" id="KW-1185">Reference proteome</keyword>
<proteinExistence type="predicted"/>
<evidence type="ECO:0000256" key="2">
    <source>
        <dbReference type="SAM" id="Phobius"/>
    </source>
</evidence>